<dbReference type="Proteomes" id="UP001500063">
    <property type="component" value="Unassembled WGS sequence"/>
</dbReference>
<dbReference type="EMBL" id="BAAABW010000042">
    <property type="protein sequence ID" value="GAA0380658.1"/>
    <property type="molecule type" value="Genomic_DNA"/>
</dbReference>
<feature type="compositionally biased region" description="Pro residues" evidence="1">
    <location>
        <begin position="107"/>
        <end position="116"/>
    </location>
</feature>
<accession>A0ABN0Y264</accession>
<comment type="caution">
    <text evidence="2">The sequence shown here is derived from an EMBL/GenBank/DDBJ whole genome shotgun (WGS) entry which is preliminary data.</text>
</comment>
<evidence type="ECO:0000313" key="3">
    <source>
        <dbReference type="Proteomes" id="UP001500063"/>
    </source>
</evidence>
<protein>
    <submittedName>
        <fullName evidence="2">Uncharacterized protein</fullName>
    </submittedName>
</protein>
<reference evidence="2 3" key="1">
    <citation type="journal article" date="2019" name="Int. J. Syst. Evol. Microbiol.">
        <title>The Global Catalogue of Microorganisms (GCM) 10K type strain sequencing project: providing services to taxonomists for standard genome sequencing and annotation.</title>
        <authorList>
            <consortium name="The Broad Institute Genomics Platform"/>
            <consortium name="The Broad Institute Genome Sequencing Center for Infectious Disease"/>
            <person name="Wu L."/>
            <person name="Ma J."/>
        </authorList>
    </citation>
    <scope>NUCLEOTIDE SEQUENCE [LARGE SCALE GENOMIC DNA]</scope>
    <source>
        <strain evidence="2 3">JCM 4565</strain>
    </source>
</reference>
<gene>
    <name evidence="2" type="ORF">GCM10010319_68880</name>
</gene>
<evidence type="ECO:0000256" key="1">
    <source>
        <dbReference type="SAM" id="MobiDB-lite"/>
    </source>
</evidence>
<evidence type="ECO:0000313" key="2">
    <source>
        <dbReference type="EMBL" id="GAA0380658.1"/>
    </source>
</evidence>
<sequence>MQLTVITLTAAEDRARQVLDGAQVAAAMWAAADAEDRLEHISTRSVPGHFRLGIFTAALPEHAAVAAALGICHRALATSPLLRGWSVAVASGGPRPPDRTPAGLRATPPPPAPEGP</sequence>
<keyword evidence="3" id="KW-1185">Reference proteome</keyword>
<feature type="region of interest" description="Disordered" evidence="1">
    <location>
        <begin position="90"/>
        <end position="116"/>
    </location>
</feature>
<organism evidence="2 3">
    <name type="scientific">Streptomyces blastmyceticus</name>
    <dbReference type="NCBI Taxonomy" id="68180"/>
    <lineage>
        <taxon>Bacteria</taxon>
        <taxon>Bacillati</taxon>
        <taxon>Actinomycetota</taxon>
        <taxon>Actinomycetes</taxon>
        <taxon>Kitasatosporales</taxon>
        <taxon>Streptomycetaceae</taxon>
        <taxon>Streptomyces</taxon>
    </lineage>
</organism>
<proteinExistence type="predicted"/>
<name>A0ABN0Y264_9ACTN</name>
<dbReference type="RefSeq" id="WP_344124284.1">
    <property type="nucleotide sequence ID" value="NZ_BAAABW010000042.1"/>
</dbReference>